<reference evidence="6" key="1">
    <citation type="submission" date="2016-10" db="EMBL/GenBank/DDBJ databases">
        <authorList>
            <person name="Varghese N."/>
            <person name="Submissions S."/>
        </authorList>
    </citation>
    <scope>NUCLEOTIDE SEQUENCE [LARGE SCALE GENOMIC DNA]</scope>
    <source>
        <strain evidence="6">GAS369</strain>
    </source>
</reference>
<dbReference type="GO" id="GO:0003700">
    <property type="term" value="F:DNA-binding transcription factor activity"/>
    <property type="evidence" value="ECO:0007669"/>
    <property type="project" value="InterPro"/>
</dbReference>
<evidence type="ECO:0000259" key="4">
    <source>
        <dbReference type="PROSITE" id="PS50949"/>
    </source>
</evidence>
<organism evidence="5 6">
    <name type="scientific">Bradyrhizobium canariense</name>
    <dbReference type="NCBI Taxonomy" id="255045"/>
    <lineage>
        <taxon>Bacteria</taxon>
        <taxon>Pseudomonadati</taxon>
        <taxon>Pseudomonadota</taxon>
        <taxon>Alphaproteobacteria</taxon>
        <taxon>Hyphomicrobiales</taxon>
        <taxon>Nitrobacteraceae</taxon>
        <taxon>Bradyrhizobium</taxon>
    </lineage>
</organism>
<dbReference type="Pfam" id="PF07729">
    <property type="entry name" value="FCD"/>
    <property type="match status" value="1"/>
</dbReference>
<dbReference type="InterPro" id="IPR036388">
    <property type="entry name" value="WH-like_DNA-bd_sf"/>
</dbReference>
<dbReference type="SMART" id="SM00345">
    <property type="entry name" value="HTH_GNTR"/>
    <property type="match status" value="1"/>
</dbReference>
<dbReference type="InterPro" id="IPR008920">
    <property type="entry name" value="TF_FadR/GntR_C"/>
</dbReference>
<dbReference type="Gene3D" id="1.10.10.10">
    <property type="entry name" value="Winged helix-like DNA-binding domain superfamily/Winged helix DNA-binding domain"/>
    <property type="match status" value="1"/>
</dbReference>
<proteinExistence type="predicted"/>
<dbReference type="SUPFAM" id="SSF46785">
    <property type="entry name" value="Winged helix' DNA-binding domain"/>
    <property type="match status" value="1"/>
</dbReference>
<keyword evidence="1" id="KW-0805">Transcription regulation</keyword>
<dbReference type="PANTHER" id="PTHR43537:SF24">
    <property type="entry name" value="GLUCONATE OPERON TRANSCRIPTIONAL REPRESSOR"/>
    <property type="match status" value="1"/>
</dbReference>
<evidence type="ECO:0000256" key="2">
    <source>
        <dbReference type="ARBA" id="ARBA00023125"/>
    </source>
</evidence>
<protein>
    <submittedName>
        <fullName evidence="5">Transcriptional regulator, GntR family</fullName>
    </submittedName>
</protein>
<evidence type="ECO:0000256" key="3">
    <source>
        <dbReference type="ARBA" id="ARBA00023163"/>
    </source>
</evidence>
<dbReference type="PRINTS" id="PR00035">
    <property type="entry name" value="HTHGNTR"/>
</dbReference>
<dbReference type="InterPro" id="IPR036390">
    <property type="entry name" value="WH_DNA-bd_sf"/>
</dbReference>
<dbReference type="SMART" id="SM00895">
    <property type="entry name" value="FCD"/>
    <property type="match status" value="1"/>
</dbReference>
<dbReference type="Proteomes" id="UP000243904">
    <property type="component" value="Chromosome I"/>
</dbReference>
<dbReference type="CDD" id="cd07377">
    <property type="entry name" value="WHTH_GntR"/>
    <property type="match status" value="1"/>
</dbReference>
<evidence type="ECO:0000313" key="6">
    <source>
        <dbReference type="Proteomes" id="UP000243904"/>
    </source>
</evidence>
<keyword evidence="6" id="KW-1185">Reference proteome</keyword>
<accession>A0A1H1PJ37</accession>
<evidence type="ECO:0000256" key="1">
    <source>
        <dbReference type="ARBA" id="ARBA00023015"/>
    </source>
</evidence>
<dbReference type="InterPro" id="IPR000524">
    <property type="entry name" value="Tscrpt_reg_HTH_GntR"/>
</dbReference>
<dbReference type="EMBL" id="LT629750">
    <property type="protein sequence ID" value="SDS11097.1"/>
    <property type="molecule type" value="Genomic_DNA"/>
</dbReference>
<dbReference type="GO" id="GO:0003677">
    <property type="term" value="F:DNA binding"/>
    <property type="evidence" value="ECO:0007669"/>
    <property type="project" value="UniProtKB-KW"/>
</dbReference>
<dbReference type="PROSITE" id="PS50949">
    <property type="entry name" value="HTH_GNTR"/>
    <property type="match status" value="1"/>
</dbReference>
<evidence type="ECO:0000313" key="5">
    <source>
        <dbReference type="EMBL" id="SDS11097.1"/>
    </source>
</evidence>
<dbReference type="Pfam" id="PF00392">
    <property type="entry name" value="GntR"/>
    <property type="match status" value="1"/>
</dbReference>
<dbReference type="PANTHER" id="PTHR43537">
    <property type="entry name" value="TRANSCRIPTIONAL REGULATOR, GNTR FAMILY"/>
    <property type="match status" value="1"/>
</dbReference>
<dbReference type="AlphaFoldDB" id="A0A1H1PJ37"/>
<gene>
    <name evidence="5" type="ORF">SAMN05444158_1038</name>
</gene>
<name>A0A1H1PJ37_9BRAD</name>
<dbReference type="InterPro" id="IPR011711">
    <property type="entry name" value="GntR_C"/>
</dbReference>
<sequence length="236" mass="26111">MAGSVLRITDAPALLRDQALERLRDAIISGHFAPGTRLIERELCEQMGVSRTSIREVLRGLEAEHLITIEPRRGPIVARLTRKQVAEIYDVRALLESAVVRIFTQKASDQEMAQLRALYDKLYIIRRSGDVAAIAKAATEFSGYMLKIAEHELISDLHRKLTARMSALRGVSISQPGRLEQAAEELATIMSAIERRDAESAARYFATYVRNAGEAALARIDAGPLPSHVPMRDGPV</sequence>
<dbReference type="Gene3D" id="1.20.120.530">
    <property type="entry name" value="GntR ligand-binding domain-like"/>
    <property type="match status" value="1"/>
</dbReference>
<feature type="domain" description="HTH gntR-type" evidence="4">
    <location>
        <begin position="13"/>
        <end position="80"/>
    </location>
</feature>
<keyword evidence="2" id="KW-0238">DNA-binding</keyword>
<keyword evidence="3" id="KW-0804">Transcription</keyword>
<dbReference type="SUPFAM" id="SSF48008">
    <property type="entry name" value="GntR ligand-binding domain-like"/>
    <property type="match status" value="1"/>
</dbReference>